<dbReference type="OMA" id="AGYRILC"/>
<gene>
    <name evidence="3" type="primary">ABSGL_10781.1 scaffold 12033</name>
</gene>
<dbReference type="AlphaFoldDB" id="A0A163K1P3"/>
<dbReference type="InterPro" id="IPR029058">
    <property type="entry name" value="AB_hydrolase_fold"/>
</dbReference>
<dbReference type="OrthoDB" id="408373at2759"/>
<dbReference type="PANTHER" id="PTHR43194">
    <property type="entry name" value="HYDROLASE ALPHA/BETA FOLD FAMILY"/>
    <property type="match status" value="1"/>
</dbReference>
<dbReference type="Pfam" id="PF12697">
    <property type="entry name" value="Abhydrolase_6"/>
    <property type="match status" value="1"/>
</dbReference>
<evidence type="ECO:0000256" key="1">
    <source>
        <dbReference type="SAM" id="SignalP"/>
    </source>
</evidence>
<reference evidence="3" key="1">
    <citation type="submission" date="2016-04" db="EMBL/GenBank/DDBJ databases">
        <authorList>
            <person name="Evans L.H."/>
            <person name="Alamgir A."/>
            <person name="Owens N."/>
            <person name="Weber N.D."/>
            <person name="Virtaneva K."/>
            <person name="Barbian K."/>
            <person name="Babar A."/>
            <person name="Rosenke K."/>
        </authorList>
    </citation>
    <scope>NUCLEOTIDE SEQUENCE [LARGE SCALE GENOMIC DNA]</scope>
    <source>
        <strain evidence="3">CBS 101.48</strain>
    </source>
</reference>
<evidence type="ECO:0000259" key="2">
    <source>
        <dbReference type="Pfam" id="PF12697"/>
    </source>
</evidence>
<dbReference type="InterPro" id="IPR050228">
    <property type="entry name" value="Carboxylesterase_BioH"/>
</dbReference>
<accession>A0A163K1P3</accession>
<dbReference type="InParanoid" id="A0A163K1P3"/>
<feature type="chain" id="PRO_5007843542" description="AB hydrolase-1 domain-containing protein" evidence="1">
    <location>
        <begin position="27"/>
        <end position="301"/>
    </location>
</feature>
<dbReference type="Gene3D" id="3.40.50.1820">
    <property type="entry name" value="alpha/beta hydrolase"/>
    <property type="match status" value="1"/>
</dbReference>
<proteinExistence type="predicted"/>
<evidence type="ECO:0000313" key="4">
    <source>
        <dbReference type="Proteomes" id="UP000078561"/>
    </source>
</evidence>
<dbReference type="EMBL" id="LT554417">
    <property type="protein sequence ID" value="SAM04915.1"/>
    <property type="molecule type" value="Genomic_DNA"/>
</dbReference>
<dbReference type="InterPro" id="IPR000073">
    <property type="entry name" value="AB_hydrolase_1"/>
</dbReference>
<organism evidence="3">
    <name type="scientific">Absidia glauca</name>
    <name type="common">Pin mould</name>
    <dbReference type="NCBI Taxonomy" id="4829"/>
    <lineage>
        <taxon>Eukaryota</taxon>
        <taxon>Fungi</taxon>
        <taxon>Fungi incertae sedis</taxon>
        <taxon>Mucoromycota</taxon>
        <taxon>Mucoromycotina</taxon>
        <taxon>Mucoromycetes</taxon>
        <taxon>Mucorales</taxon>
        <taxon>Cunninghamellaceae</taxon>
        <taxon>Absidia</taxon>
    </lineage>
</organism>
<sequence>MSFTLRALSLLGLLLALLLQSQTFSASRTTLPSLYQKPSSLYHPDFYDGGHDLDLPLGKMRYWEFGPASGKRVVLIHGISTGASTFDKVGRRLAESNHRVLVFDLWGRGYSDAPATYYDEALYVNQVALLLQKVGWKKASVVGVSLGDDIPWTGKLARHPLIRHLVALPVVRPLALKAVQHFYNSVRKDLSDPESIKIATIALYQFEHHPGFLRAFMGTVVDFPFSDLHERYQRVGQLCNTSSLDVLALWGDADKTVPFDNAKTLKNYVPEATIEVYPGGGHDIIISQHAKMANDIILFLN</sequence>
<feature type="domain" description="AB hydrolase-1" evidence="2">
    <location>
        <begin position="73"/>
        <end position="293"/>
    </location>
</feature>
<keyword evidence="4" id="KW-1185">Reference proteome</keyword>
<dbReference type="SUPFAM" id="SSF53474">
    <property type="entry name" value="alpha/beta-Hydrolases"/>
    <property type="match status" value="1"/>
</dbReference>
<feature type="signal peptide" evidence="1">
    <location>
        <begin position="1"/>
        <end position="26"/>
    </location>
</feature>
<dbReference type="Proteomes" id="UP000078561">
    <property type="component" value="Unassembled WGS sequence"/>
</dbReference>
<keyword evidence="1" id="KW-0732">Signal</keyword>
<evidence type="ECO:0000313" key="3">
    <source>
        <dbReference type="EMBL" id="SAM04915.1"/>
    </source>
</evidence>
<dbReference type="STRING" id="4829.A0A163K1P3"/>
<name>A0A163K1P3_ABSGL</name>
<protein>
    <recommendedName>
        <fullName evidence="2">AB hydrolase-1 domain-containing protein</fullName>
    </recommendedName>
</protein>
<dbReference type="PANTHER" id="PTHR43194:SF2">
    <property type="entry name" value="PEROXISOMAL MEMBRANE PROTEIN LPX1"/>
    <property type="match status" value="1"/>
</dbReference>